<dbReference type="GO" id="GO:0030272">
    <property type="term" value="F:5-formyltetrahydrofolate cyclo-ligase activity"/>
    <property type="evidence" value="ECO:0007669"/>
    <property type="project" value="UniProtKB-EC"/>
</dbReference>
<proteinExistence type="inferred from homology"/>
<dbReference type="SUPFAM" id="SSF100950">
    <property type="entry name" value="NagB/RpiA/CoA transferase-like"/>
    <property type="match status" value="1"/>
</dbReference>
<dbReference type="PIRSF" id="PIRSF006806">
    <property type="entry name" value="FTHF_cligase"/>
    <property type="match status" value="1"/>
</dbReference>
<dbReference type="PANTHER" id="PTHR23407:SF1">
    <property type="entry name" value="5-FORMYLTETRAHYDROFOLATE CYCLO-LIGASE"/>
    <property type="match status" value="1"/>
</dbReference>
<organism evidence="6 7">
    <name type="scientific">Gordonibacter faecis</name>
    <dbReference type="NCBI Taxonomy" id="3047475"/>
    <lineage>
        <taxon>Bacteria</taxon>
        <taxon>Bacillati</taxon>
        <taxon>Actinomycetota</taxon>
        <taxon>Coriobacteriia</taxon>
        <taxon>Eggerthellales</taxon>
        <taxon>Eggerthellaceae</taxon>
        <taxon>Gordonibacter</taxon>
    </lineage>
</organism>
<evidence type="ECO:0000256" key="4">
    <source>
        <dbReference type="RuleBase" id="RU361279"/>
    </source>
</evidence>
<gene>
    <name evidence="6" type="ORF">QNJ86_04160</name>
</gene>
<evidence type="ECO:0000313" key="6">
    <source>
        <dbReference type="EMBL" id="MDJ1649984.1"/>
    </source>
</evidence>
<name>A0ABT7DKD1_9ACTN</name>
<evidence type="ECO:0000256" key="2">
    <source>
        <dbReference type="ARBA" id="ARBA00022741"/>
    </source>
</evidence>
<protein>
    <recommendedName>
        <fullName evidence="4">5-formyltetrahydrofolate cyclo-ligase</fullName>
        <ecNumber evidence="4">6.3.3.2</ecNumber>
    </recommendedName>
</protein>
<dbReference type="RefSeq" id="WP_283831327.1">
    <property type="nucleotide sequence ID" value="NZ_JASJEU010000007.1"/>
</dbReference>
<keyword evidence="3 4" id="KW-0067">ATP-binding</keyword>
<keyword evidence="6" id="KW-0436">Ligase</keyword>
<comment type="similarity">
    <text evidence="1 4">Belongs to the 5-formyltetrahydrofolate cyclo-ligase family.</text>
</comment>
<evidence type="ECO:0000256" key="3">
    <source>
        <dbReference type="ARBA" id="ARBA00022840"/>
    </source>
</evidence>
<comment type="caution">
    <text evidence="6">The sequence shown here is derived from an EMBL/GenBank/DDBJ whole genome shotgun (WGS) entry which is preliminary data.</text>
</comment>
<dbReference type="EC" id="6.3.3.2" evidence="4"/>
<comment type="catalytic activity">
    <reaction evidence="4">
        <text>(6S)-5-formyl-5,6,7,8-tetrahydrofolate + ATP = (6R)-5,10-methenyltetrahydrofolate + ADP + phosphate</text>
        <dbReference type="Rhea" id="RHEA:10488"/>
        <dbReference type="ChEBI" id="CHEBI:30616"/>
        <dbReference type="ChEBI" id="CHEBI:43474"/>
        <dbReference type="ChEBI" id="CHEBI:57455"/>
        <dbReference type="ChEBI" id="CHEBI:57457"/>
        <dbReference type="ChEBI" id="CHEBI:456216"/>
        <dbReference type="EC" id="6.3.3.2"/>
    </reaction>
</comment>
<evidence type="ECO:0000313" key="7">
    <source>
        <dbReference type="Proteomes" id="UP001232750"/>
    </source>
</evidence>
<dbReference type="NCBIfam" id="TIGR02727">
    <property type="entry name" value="MTHFS_bact"/>
    <property type="match status" value="1"/>
</dbReference>
<dbReference type="EMBL" id="JASJEU010000007">
    <property type="protein sequence ID" value="MDJ1649984.1"/>
    <property type="molecule type" value="Genomic_DNA"/>
</dbReference>
<keyword evidence="4" id="KW-0460">Magnesium</keyword>
<keyword evidence="2 4" id="KW-0547">Nucleotide-binding</keyword>
<dbReference type="PANTHER" id="PTHR23407">
    <property type="entry name" value="ATPASE INHIBITOR/5-FORMYLTETRAHYDROFOLATE CYCLO-LIGASE"/>
    <property type="match status" value="1"/>
</dbReference>
<dbReference type="InterPro" id="IPR037171">
    <property type="entry name" value="NagB/RpiA_transferase-like"/>
</dbReference>
<evidence type="ECO:0000256" key="1">
    <source>
        <dbReference type="ARBA" id="ARBA00010638"/>
    </source>
</evidence>
<sequence>MNMKEEKSFVRNRALACRDALDEYSAAAKSAQICQSVEELVAEAIGPWDARREVGGRDPGSGAQSSSLSSLPARPPLLALYAAMRSEVNLERLAQAAWARGWDVCFPCMVRDEPDAPARMVFHRVPRERVGEAREAFLAHPLRCLACGELERAGFPLVQPEELDVVCVPLVAFDEAGNRLGYGGGNYDRLLTRLRPDALVVGIAFEEQRVAAVPCEPHDQPLPHIVSA</sequence>
<accession>A0ABT7DKD1</accession>
<dbReference type="InterPro" id="IPR024185">
    <property type="entry name" value="FTHF_cligase-like_sf"/>
</dbReference>
<dbReference type="InterPro" id="IPR002698">
    <property type="entry name" value="FTHF_cligase"/>
</dbReference>
<dbReference type="Gene3D" id="3.40.50.10420">
    <property type="entry name" value="NagB/RpiA/CoA transferase-like"/>
    <property type="match status" value="1"/>
</dbReference>
<dbReference type="Pfam" id="PF01812">
    <property type="entry name" value="5-FTHF_cyc-lig"/>
    <property type="match status" value="1"/>
</dbReference>
<keyword evidence="7" id="KW-1185">Reference proteome</keyword>
<comment type="cofactor">
    <cofactor evidence="4">
        <name>Mg(2+)</name>
        <dbReference type="ChEBI" id="CHEBI:18420"/>
    </cofactor>
</comment>
<feature type="region of interest" description="Disordered" evidence="5">
    <location>
        <begin position="51"/>
        <end position="70"/>
    </location>
</feature>
<evidence type="ECO:0000256" key="5">
    <source>
        <dbReference type="SAM" id="MobiDB-lite"/>
    </source>
</evidence>
<keyword evidence="4" id="KW-0479">Metal-binding</keyword>
<reference evidence="6 7" key="1">
    <citation type="submission" date="2023-05" db="EMBL/GenBank/DDBJ databases">
        <title>Gordonibacter KGMB12511T sp. nov., isolated from faeces of healthy Korean.</title>
        <authorList>
            <person name="Kim H.S."/>
            <person name="Kim J.-S."/>
            <person name="Suh M.K."/>
            <person name="Eom M.K."/>
            <person name="Do H.E."/>
            <person name="Lee J.-S."/>
        </authorList>
    </citation>
    <scope>NUCLEOTIDE SEQUENCE [LARGE SCALE GENOMIC DNA]</scope>
    <source>
        <strain evidence="6 7">KGMB12511</strain>
    </source>
</reference>
<dbReference type="Proteomes" id="UP001232750">
    <property type="component" value="Unassembled WGS sequence"/>
</dbReference>